<sequence>MSIYIFTGPTIAATEAKEQLDAVFLPPAAQGDVYRAALDRPVAIGIIDGYFERTPSVSHKEILWAMGQGVHVFGAASMGALRAAELSAFGMEGVGAIYDAYARGELDADDEVAVAHGAAEDGYRPMSEAMVNVRATLRAAEAAGALPAAAGERLEQIAKRLFYTDRCYPILLRLAAGQGVPAADIGALRAFLPEGRVDQKRTDALELLRLMRERFTGRVEPKPVRYHFEATDAWEHIRGKVDRSAVAPGACRTDPAVEELKRSEGYAAARCGALARALALEVARRQGRTPEGEALRDVVEALCRDRGLAEKAELASWLARQGVIEVERFLEDEAQVRWVEILYGPDADRCLPDHLRSTGEYASLRDRALARAPREHGSARAGHLRDDEVEPSRVPVTGRVER</sequence>
<dbReference type="AlphaFoldDB" id="A9ERG2"/>
<dbReference type="Proteomes" id="UP000002139">
    <property type="component" value="Chromosome"/>
</dbReference>
<organism evidence="3 4">
    <name type="scientific">Sorangium cellulosum (strain So ce56)</name>
    <name type="common">Polyangium cellulosum (strain So ce56)</name>
    <dbReference type="NCBI Taxonomy" id="448385"/>
    <lineage>
        <taxon>Bacteria</taxon>
        <taxon>Pseudomonadati</taxon>
        <taxon>Myxococcota</taxon>
        <taxon>Polyangia</taxon>
        <taxon>Polyangiales</taxon>
        <taxon>Polyangiaceae</taxon>
        <taxon>Sorangium</taxon>
    </lineage>
</organism>
<dbReference type="InterPro" id="IPR012924">
    <property type="entry name" value="TfuA_core"/>
</dbReference>
<dbReference type="EMBL" id="AM746676">
    <property type="protein sequence ID" value="CAN97292.1"/>
    <property type="molecule type" value="Genomic_DNA"/>
</dbReference>
<evidence type="ECO:0000313" key="3">
    <source>
        <dbReference type="EMBL" id="CAN97292.1"/>
    </source>
</evidence>
<dbReference type="HOGENOM" id="CLU_045640_0_0_7"/>
<dbReference type="Pfam" id="PF07812">
    <property type="entry name" value="TfuA"/>
    <property type="match status" value="1"/>
</dbReference>
<evidence type="ECO:0000313" key="4">
    <source>
        <dbReference type="Proteomes" id="UP000002139"/>
    </source>
</evidence>
<feature type="compositionally biased region" description="Basic and acidic residues" evidence="1">
    <location>
        <begin position="371"/>
        <end position="386"/>
    </location>
</feature>
<proteinExistence type="predicted"/>
<evidence type="ECO:0000256" key="1">
    <source>
        <dbReference type="SAM" id="MobiDB-lite"/>
    </source>
</evidence>
<reference evidence="3 4" key="1">
    <citation type="journal article" date="2007" name="Nat. Biotechnol.">
        <title>Complete genome sequence of the myxobacterium Sorangium cellulosum.</title>
        <authorList>
            <person name="Schneiker S."/>
            <person name="Perlova O."/>
            <person name="Kaiser O."/>
            <person name="Gerth K."/>
            <person name="Alici A."/>
            <person name="Altmeyer M.O."/>
            <person name="Bartels D."/>
            <person name="Bekel T."/>
            <person name="Beyer S."/>
            <person name="Bode E."/>
            <person name="Bode H.B."/>
            <person name="Bolten C.J."/>
            <person name="Choudhuri J.V."/>
            <person name="Doss S."/>
            <person name="Elnakady Y.A."/>
            <person name="Frank B."/>
            <person name="Gaigalat L."/>
            <person name="Goesmann A."/>
            <person name="Groeger C."/>
            <person name="Gross F."/>
            <person name="Jelsbak L."/>
            <person name="Jelsbak L."/>
            <person name="Kalinowski J."/>
            <person name="Kegler C."/>
            <person name="Knauber T."/>
            <person name="Konietzny S."/>
            <person name="Kopp M."/>
            <person name="Krause L."/>
            <person name="Krug D."/>
            <person name="Linke B."/>
            <person name="Mahmud T."/>
            <person name="Martinez-Arias R."/>
            <person name="McHardy A.C."/>
            <person name="Merai M."/>
            <person name="Meyer F."/>
            <person name="Mormann S."/>
            <person name="Munoz-Dorado J."/>
            <person name="Perez J."/>
            <person name="Pradella S."/>
            <person name="Rachid S."/>
            <person name="Raddatz G."/>
            <person name="Rosenau F."/>
            <person name="Rueckert C."/>
            <person name="Sasse F."/>
            <person name="Scharfe M."/>
            <person name="Schuster S.C."/>
            <person name="Suen G."/>
            <person name="Treuner-Lange A."/>
            <person name="Velicer G.J."/>
            <person name="Vorholter F.-J."/>
            <person name="Weissman K.J."/>
            <person name="Welch R.D."/>
            <person name="Wenzel S.C."/>
            <person name="Whitworth D.E."/>
            <person name="Wilhelm S."/>
            <person name="Wittmann C."/>
            <person name="Bloecker H."/>
            <person name="Puehler A."/>
            <person name="Mueller R."/>
        </authorList>
    </citation>
    <scope>NUCLEOTIDE SEQUENCE [LARGE SCALE GENOMIC DNA]</scope>
    <source>
        <strain evidence="4">So ce56</strain>
    </source>
</reference>
<feature type="domain" description="TfuA-like core" evidence="2">
    <location>
        <begin position="48"/>
        <end position="166"/>
    </location>
</feature>
<evidence type="ECO:0000259" key="2">
    <source>
        <dbReference type="Pfam" id="PF07812"/>
    </source>
</evidence>
<dbReference type="RefSeq" id="WP_012239731.1">
    <property type="nucleotide sequence ID" value="NC_010162.1"/>
</dbReference>
<dbReference type="KEGG" id="scl:sce7123"/>
<gene>
    <name evidence="3" type="ordered locus">sce7123</name>
</gene>
<name>A9ERG2_SORC5</name>
<protein>
    <recommendedName>
        <fullName evidence="2">TfuA-like core domain-containing protein</fullName>
    </recommendedName>
</protein>
<dbReference type="STRING" id="448385.sce7123"/>
<keyword evidence="4" id="KW-1185">Reference proteome</keyword>
<dbReference type="eggNOG" id="COG3482">
    <property type="taxonomic scope" value="Bacteria"/>
</dbReference>
<dbReference type="BioCyc" id="SCEL448385:SCE_RS52150-MONOMER"/>
<feature type="region of interest" description="Disordered" evidence="1">
    <location>
        <begin position="371"/>
        <end position="402"/>
    </location>
</feature>
<accession>A9ERG2</accession>